<reference evidence="2 3" key="1">
    <citation type="submission" date="2012-11" db="EMBL/GenBank/DDBJ databases">
        <title>The complete genome sequence of Corynebacterium maris Coryn-1 (=DSM 45190).</title>
        <authorList>
            <person name="Schaffert L."/>
            <person name="Albersmeier A."/>
            <person name="Kalinowski J."/>
            <person name="Ruckert C."/>
        </authorList>
    </citation>
    <scope>NUCLEOTIDE SEQUENCE [LARGE SCALE GENOMIC DNA]</scope>
    <source>
        <strain evidence="3">Coryn-1</strain>
    </source>
</reference>
<dbReference type="Pfam" id="PF13692">
    <property type="entry name" value="Glyco_trans_1_4"/>
    <property type="match status" value="1"/>
</dbReference>
<dbReference type="eggNOG" id="COG4641">
    <property type="taxonomic scope" value="Bacteria"/>
</dbReference>
<proteinExistence type="predicted"/>
<dbReference type="Pfam" id="PF13524">
    <property type="entry name" value="Glyco_trans_1_2"/>
    <property type="match status" value="1"/>
</dbReference>
<keyword evidence="3" id="KW-1185">Reference proteome</keyword>
<dbReference type="PATRIC" id="fig|1224163.3.peg.1919"/>
<dbReference type="EMBL" id="CP003924">
    <property type="protein sequence ID" value="AGS35379.1"/>
    <property type="molecule type" value="Genomic_DNA"/>
</dbReference>
<dbReference type="PANTHER" id="PTHR12526">
    <property type="entry name" value="GLYCOSYLTRANSFERASE"/>
    <property type="match status" value="1"/>
</dbReference>
<dbReference type="SUPFAM" id="SSF53756">
    <property type="entry name" value="UDP-Glycosyltransferase/glycogen phosphorylase"/>
    <property type="match status" value="1"/>
</dbReference>
<organism evidence="2 3">
    <name type="scientific">Corynebacterium maris DSM 45190</name>
    <dbReference type="NCBI Taxonomy" id="1224163"/>
    <lineage>
        <taxon>Bacteria</taxon>
        <taxon>Bacillati</taxon>
        <taxon>Actinomycetota</taxon>
        <taxon>Actinomycetes</taxon>
        <taxon>Mycobacteriales</taxon>
        <taxon>Corynebacteriaceae</taxon>
        <taxon>Corynebacterium</taxon>
    </lineage>
</organism>
<sequence length="1180" mass="134509">MENWKAELEEAQPDLLFVESAWRGHNNSWWNAVQRCGPELHAIVDWCKRRDIPAVFWNKEDPVHFSTFLDTASVFDVVFTTDVDCVPRYRAALGHDKVFFLPFAAQPLYHNPLEEFTRFKGCSFAGAYYQKYADRNRDFAELVPVLREYGKFDIYDRNFGTTNEAQWFPEEFRGNVVGHLLPEDIGVAYKGYTYSLNLNSVKQSQSMFARRVFELLASNTGVISNYSRGLNLLFGDLTVATDGAQRLRERLTEIEQTPNGTDRLRQLGVRKVFREHTYRHRLKEILHRAGVTSPRADDDAVLLIGFVDELAQALNVTESVHKQTHDNIDLLLISRASEVLSSASQWSYVASDVEEAKTMMRNRSFQYIGFIDPHSWYGPEYVRDMLDVFTWAKVSRVGHAERYRWSGEEMVRENQGTSWTIQPQVPFKFSLMAADADEFLAKHQLDPALKTHALSVSTLELCEGGCSAPDSALEHVTTPVIDQGASLTDFQLYARNLDPSKEVFPAPPHNLLQPATILGDHGEGSEVMYQANALGELEIESTLPEDKHEYVYNDQLLTPFMLPESQGDEVYLGFTPGLDVMLALLYFDENNQRVGHTILFTGRNNALVWPKNTVKVRAGLRVRGPGTTTLRFYSKPPVESSVPVINMLGDHGEGSEVMYQANALGELEIESTLPEDKHEYVYNDQLLTPFMLPESQGDEVYLGFTPGLDVMLALLYFDENNQRVGHTTLFTGRNNPLVWPENTVKVRAGLRVRGPGTTTLKLYSRSRRNSVAHPPVLTNRSLLVTNNYPSYDSLYKNAFIASRLRRYQSENFVSEVFCLDDNSFELSYREYEGTEVLTGNKEVLTRVATSGQLDRVLIHFLNEEVWGAFKDAPISEGVTVWIHGFEAQPWWRRKIVFDTPQKRERAIAESKRRMSFWREVLENIPLKWHFVFVSDWLAQTFFEDVGISLPREQYSVIHNIVDTNRFSFNEKPVEQRFRVLSIRPYASKIYANDLSVAAVLELQRTSPNFDAFDFHFYGDGPLFEETMEPLRDIPNVEIHQRFLTQAEISEVHKDFGVFLVPSRMDTQGVSRGEAMASGLVPITTNVAAIPEFVDAESGIVVPAEDPVALAEAMQNVADDPDLFATLSRGAASRVHNQLTFEQTIHKELELIQRSTTPGSIHSRMDDETPMYYRLLRELNR</sequence>
<dbReference type="Proteomes" id="UP000015388">
    <property type="component" value="Chromosome"/>
</dbReference>
<dbReference type="eggNOG" id="COG0438">
    <property type="taxonomic scope" value="Bacteria"/>
</dbReference>
<gene>
    <name evidence="2" type="ORF">B841_09530</name>
</gene>
<name>S5SVY1_9CORY</name>
<dbReference type="InterPro" id="IPR055259">
    <property type="entry name" value="YkvP/CgeB_Glyco_trans-like"/>
</dbReference>
<evidence type="ECO:0000313" key="3">
    <source>
        <dbReference type="Proteomes" id="UP000015388"/>
    </source>
</evidence>
<dbReference type="AlphaFoldDB" id="S5SVY1"/>
<evidence type="ECO:0000259" key="1">
    <source>
        <dbReference type="Pfam" id="PF13524"/>
    </source>
</evidence>
<feature type="domain" description="Spore protein YkvP/CgeB glycosyl transferase-like" evidence="1">
    <location>
        <begin position="161"/>
        <end position="286"/>
    </location>
</feature>
<dbReference type="STRING" id="1224163.B841_09530"/>
<dbReference type="Gene3D" id="3.40.50.2000">
    <property type="entry name" value="Glycogen Phosphorylase B"/>
    <property type="match status" value="2"/>
</dbReference>
<protein>
    <recommendedName>
        <fullName evidence="1">Spore protein YkvP/CgeB glycosyl transferase-like domain-containing protein</fullName>
    </recommendedName>
</protein>
<dbReference type="CDD" id="cd03801">
    <property type="entry name" value="GT4_PimA-like"/>
    <property type="match status" value="1"/>
</dbReference>
<dbReference type="HOGENOM" id="CLU_004275_0_0_11"/>
<accession>S5SVY1</accession>
<evidence type="ECO:0000313" key="2">
    <source>
        <dbReference type="EMBL" id="AGS35379.1"/>
    </source>
</evidence>
<dbReference type="KEGG" id="cmd:B841_09530"/>